<dbReference type="EMBL" id="JBBBZM010000111">
    <property type="protein sequence ID" value="KAL0633860.1"/>
    <property type="molecule type" value="Genomic_DNA"/>
</dbReference>
<dbReference type="InterPro" id="IPR029063">
    <property type="entry name" value="SAM-dependent_MTases_sf"/>
</dbReference>
<protein>
    <submittedName>
        <fullName evidence="1">Uncharacterized protein</fullName>
    </submittedName>
</protein>
<dbReference type="SUPFAM" id="SSF53335">
    <property type="entry name" value="S-adenosyl-L-methionine-dependent methyltransferases"/>
    <property type="match status" value="1"/>
</dbReference>
<gene>
    <name evidence="1" type="ORF">Q9L58_007234</name>
</gene>
<dbReference type="Proteomes" id="UP001447188">
    <property type="component" value="Unassembled WGS sequence"/>
</dbReference>
<evidence type="ECO:0000313" key="1">
    <source>
        <dbReference type="EMBL" id="KAL0633860.1"/>
    </source>
</evidence>
<accession>A0ABR3GD63</accession>
<evidence type="ECO:0000313" key="2">
    <source>
        <dbReference type="Proteomes" id="UP001447188"/>
    </source>
</evidence>
<name>A0ABR3GD63_9PEZI</name>
<sequence>MQEIPLDPFTDGTNPPSDLPLFQTLKMLKEASKITGRNFSAEAHSFKDQMREAGFVDIEESRIKIPLGPWHADATQKEIGRYNMLCCLEGIEAYTLALFTRVLEMSVEEVQTLLTKTHKDIRNKKLRIYFWLIVVRGRKPTNAC</sequence>
<reference evidence="1 2" key="1">
    <citation type="submission" date="2024-02" db="EMBL/GenBank/DDBJ databases">
        <title>Discinaceae phylogenomics.</title>
        <authorList>
            <person name="Dirks A.C."/>
            <person name="James T.Y."/>
        </authorList>
    </citation>
    <scope>NUCLEOTIDE SEQUENCE [LARGE SCALE GENOMIC DNA]</scope>
    <source>
        <strain evidence="1 2">ACD0624</strain>
    </source>
</reference>
<keyword evidence="2" id="KW-1185">Reference proteome</keyword>
<comment type="caution">
    <text evidence="1">The sequence shown here is derived from an EMBL/GenBank/DDBJ whole genome shotgun (WGS) entry which is preliminary data.</text>
</comment>
<organism evidence="1 2">
    <name type="scientific">Discina gigas</name>
    <dbReference type="NCBI Taxonomy" id="1032678"/>
    <lineage>
        <taxon>Eukaryota</taxon>
        <taxon>Fungi</taxon>
        <taxon>Dikarya</taxon>
        <taxon>Ascomycota</taxon>
        <taxon>Pezizomycotina</taxon>
        <taxon>Pezizomycetes</taxon>
        <taxon>Pezizales</taxon>
        <taxon>Discinaceae</taxon>
        <taxon>Discina</taxon>
    </lineage>
</organism>
<proteinExistence type="predicted"/>